<evidence type="ECO:0000313" key="5">
    <source>
        <dbReference type="Proteomes" id="UP000019112"/>
    </source>
</evidence>
<dbReference type="OrthoDB" id="9180614at2"/>
<proteinExistence type="predicted"/>
<comment type="caution">
    <text evidence="4">The sequence shown here is derived from an EMBL/GenBank/DDBJ whole genome shotgun (WGS) entry which is preliminary data.</text>
</comment>
<dbReference type="Pfam" id="PF13359">
    <property type="entry name" value="DDE_Tnp_4"/>
    <property type="match status" value="1"/>
</dbReference>
<sequence>MPRLGQEFNPERSFFKRLKNKTLDLQEKEYNCTLSCIRVKVEHIFAQVKTFKILSDRYRSKPNSVSGIVNLKNEFFLA</sequence>
<dbReference type="Proteomes" id="UP000019112">
    <property type="component" value="Unassembled WGS sequence"/>
</dbReference>
<dbReference type="AlphaFoldDB" id="W6TDX2"/>
<name>W6TDX2_HOLOB</name>
<keyword evidence="2" id="KW-0479">Metal-binding</keyword>
<evidence type="ECO:0000256" key="1">
    <source>
        <dbReference type="ARBA" id="ARBA00001968"/>
    </source>
</evidence>
<comment type="cofactor">
    <cofactor evidence="1">
        <name>a divalent metal cation</name>
        <dbReference type="ChEBI" id="CHEBI:60240"/>
    </cofactor>
</comment>
<accession>W6TDX2</accession>
<dbReference type="GO" id="GO:0046872">
    <property type="term" value="F:metal ion binding"/>
    <property type="evidence" value="ECO:0007669"/>
    <property type="project" value="UniProtKB-KW"/>
</dbReference>
<feature type="domain" description="DDE Tnp4" evidence="3">
    <location>
        <begin position="15"/>
        <end position="70"/>
    </location>
</feature>
<dbReference type="EMBL" id="AWTR02000084">
    <property type="protein sequence ID" value="ETZ06804.1"/>
    <property type="molecule type" value="Genomic_DNA"/>
</dbReference>
<evidence type="ECO:0000259" key="3">
    <source>
        <dbReference type="Pfam" id="PF13359"/>
    </source>
</evidence>
<evidence type="ECO:0000313" key="4">
    <source>
        <dbReference type="EMBL" id="ETZ06804.1"/>
    </source>
</evidence>
<dbReference type="RefSeq" id="WP_024161247.1">
    <property type="nucleotide sequence ID" value="NZ_AWTR02000084.1"/>
</dbReference>
<protein>
    <recommendedName>
        <fullName evidence="3">DDE Tnp4 domain-containing protein</fullName>
    </recommendedName>
</protein>
<keyword evidence="5" id="KW-1185">Reference proteome</keyword>
<gene>
    <name evidence="4" type="ORF">P618_201021</name>
</gene>
<organism evidence="4 5">
    <name type="scientific">Holospora obtusa F1</name>
    <dbReference type="NCBI Taxonomy" id="1399147"/>
    <lineage>
        <taxon>Bacteria</taxon>
        <taxon>Pseudomonadati</taxon>
        <taxon>Pseudomonadota</taxon>
        <taxon>Alphaproteobacteria</taxon>
        <taxon>Holosporales</taxon>
        <taxon>Holosporaceae</taxon>
        <taxon>Holospora</taxon>
    </lineage>
</organism>
<reference evidence="4 5" key="1">
    <citation type="journal article" date="2014" name="FEMS Microbiol. Lett.">
        <title>Draft genome sequences of three Holospora species (Holospora obtusa, Holospora undulata, and Holospora elegans), endonuclear symbiotic bacteria of the ciliate Paramecium caudatum.</title>
        <authorList>
            <person name="Dohra H."/>
            <person name="Tanaka K."/>
            <person name="Suzuki T."/>
            <person name="Fujishima M."/>
            <person name="Suzuki H."/>
        </authorList>
    </citation>
    <scope>NUCLEOTIDE SEQUENCE [LARGE SCALE GENOMIC DNA]</scope>
    <source>
        <strain evidence="4 5">F1</strain>
    </source>
</reference>
<evidence type="ECO:0000256" key="2">
    <source>
        <dbReference type="ARBA" id="ARBA00022723"/>
    </source>
</evidence>
<dbReference type="InterPro" id="IPR027806">
    <property type="entry name" value="HARBI1_dom"/>
</dbReference>